<dbReference type="InterPro" id="IPR058649">
    <property type="entry name" value="CzcB_C"/>
</dbReference>
<dbReference type="Pfam" id="PF25919">
    <property type="entry name" value="BSH_CusB"/>
    <property type="match status" value="1"/>
</dbReference>
<feature type="region of interest" description="Disordered" evidence="3">
    <location>
        <begin position="525"/>
        <end position="556"/>
    </location>
</feature>
<proteinExistence type="inferred from homology"/>
<evidence type="ECO:0000256" key="1">
    <source>
        <dbReference type="ARBA" id="ARBA00009477"/>
    </source>
</evidence>
<dbReference type="Pfam" id="PF25954">
    <property type="entry name" value="Beta-barrel_RND_2"/>
    <property type="match status" value="1"/>
</dbReference>
<sequence>MNTQPKKIALAVVLLAAGMAAGWGLATWRAPSHTGTDAAAAAAPAASAERQVLYWYDPMKPDMKFDKPGKSPYMDMPLQPKYADEAGGGAAAGGVAVSPQAVQALGLRVATAEKQTLATTVDAVGTVQLNERDVSIVQARANGFVERVYARAPGDVIAAGAPLADVLHPEWLAAQQEYLAVRATGDAALTAAARQRLVLLGIPAGLVERVERENRPVATTTITTPGGGLIAELMVRQGMTVAPGMTLARINGLSTVWVEAALPEVQASSVVIGQPASVRLAAAPGEALRGKVLAVLAEANAETRTLRVRIELPNPGQRLRAGMFAQVQLQGGAQGEAVTVPAEAVIRTGRRALVYVVDAPGRYRPVEVELGPEVGERIAVRRGIEAGQQVVASGQFLIDSEASLRGIVAQAAAGTAPAPAALAAPPGHEGAHGAAPMAAATPKATQPAAAAPSYETRGKVVEVDGNTITLDHQAVPALKWPPMTMPFKLERPGLARGLKGEDPVRFSFRMQGDEAVVTAIARDGAAPAKPAAAPVPAQDAHAGHDSHAGHGTGSER</sequence>
<evidence type="ECO:0000256" key="3">
    <source>
        <dbReference type="SAM" id="MobiDB-lite"/>
    </source>
</evidence>
<reference evidence="9 10" key="1">
    <citation type="submission" date="2023-11" db="EMBL/GenBank/DDBJ databases">
        <title>Draft genome of Azohydromonas lata strain H1 (DSM1123), a polyhydroxyalkanoate producer.</title>
        <authorList>
            <person name="Traversa D."/>
            <person name="D'Addabbo P."/>
            <person name="Pazzani C."/>
            <person name="Manzari C."/>
            <person name="Chiara M."/>
            <person name="Scrascia M."/>
        </authorList>
    </citation>
    <scope>NUCLEOTIDE SEQUENCE [LARGE SCALE GENOMIC DNA]</scope>
    <source>
        <strain evidence="9 10">H1</strain>
    </source>
</reference>
<evidence type="ECO:0000259" key="5">
    <source>
        <dbReference type="Pfam" id="PF25869"/>
    </source>
</evidence>
<feature type="domain" description="CzcB-like C-terminal circularly permuted SH3-like" evidence="8">
    <location>
        <begin position="338"/>
        <end position="398"/>
    </location>
</feature>
<feature type="region of interest" description="Disordered" evidence="3">
    <location>
        <begin position="419"/>
        <end position="452"/>
    </location>
</feature>
<dbReference type="Pfam" id="PF25869">
    <property type="entry name" value="3HB_CusB"/>
    <property type="match status" value="1"/>
</dbReference>
<evidence type="ECO:0000256" key="2">
    <source>
        <dbReference type="ARBA" id="ARBA00022448"/>
    </source>
</evidence>
<comment type="similarity">
    <text evidence="1">Belongs to the membrane fusion protein (MFP) (TC 8.A.1) family.</text>
</comment>
<dbReference type="InterPro" id="IPR051909">
    <property type="entry name" value="MFP_Cation_Efflux"/>
</dbReference>
<keyword evidence="2" id="KW-0813">Transport</keyword>
<keyword evidence="10" id="KW-1185">Reference proteome</keyword>
<dbReference type="Gene3D" id="2.40.50.320">
    <property type="entry name" value="Copper binding periplasmic protein CusF"/>
    <property type="match status" value="1"/>
</dbReference>
<organism evidence="9 10">
    <name type="scientific">Azohydromonas lata</name>
    <dbReference type="NCBI Taxonomy" id="45677"/>
    <lineage>
        <taxon>Bacteria</taxon>
        <taxon>Pseudomonadati</taxon>
        <taxon>Pseudomonadota</taxon>
        <taxon>Betaproteobacteria</taxon>
        <taxon>Burkholderiales</taxon>
        <taxon>Sphaerotilaceae</taxon>
        <taxon>Azohydromonas</taxon>
    </lineage>
</organism>
<dbReference type="InterPro" id="IPR058792">
    <property type="entry name" value="Beta-barrel_RND_2"/>
</dbReference>
<dbReference type="Gene3D" id="2.40.30.170">
    <property type="match status" value="1"/>
</dbReference>
<accession>A0ABU5I972</accession>
<dbReference type="InterPro" id="IPR058791">
    <property type="entry name" value="3HB_CusB"/>
</dbReference>
<feature type="domain" description="CusB-like beta-barrel" evidence="7">
    <location>
        <begin position="255"/>
        <end position="331"/>
    </location>
</feature>
<feature type="compositionally biased region" description="Basic and acidic residues" evidence="3">
    <location>
        <begin position="541"/>
        <end position="556"/>
    </location>
</feature>
<protein>
    <submittedName>
        <fullName evidence="9">Efflux RND transporter periplasmic adaptor subunit</fullName>
    </submittedName>
</protein>
<dbReference type="Proteomes" id="UP001293718">
    <property type="component" value="Unassembled WGS sequence"/>
</dbReference>
<dbReference type="InterPro" id="IPR006143">
    <property type="entry name" value="RND_pump_MFP"/>
</dbReference>
<feature type="domain" description="CusB-like barrel-sandwich hybrid" evidence="6">
    <location>
        <begin position="134"/>
        <end position="251"/>
    </location>
</feature>
<dbReference type="EMBL" id="JAXOJX010000003">
    <property type="protein sequence ID" value="MDZ5455650.1"/>
    <property type="molecule type" value="Genomic_DNA"/>
</dbReference>
<dbReference type="PANTHER" id="PTHR30097">
    <property type="entry name" value="CATION EFFLUX SYSTEM PROTEIN CUSB"/>
    <property type="match status" value="1"/>
</dbReference>
<evidence type="ECO:0000313" key="9">
    <source>
        <dbReference type="EMBL" id="MDZ5455650.1"/>
    </source>
</evidence>
<gene>
    <name evidence="9" type="ORF">SM757_03595</name>
</gene>
<dbReference type="InterPro" id="IPR042230">
    <property type="entry name" value="CusF_sf"/>
</dbReference>
<evidence type="ECO:0000313" key="10">
    <source>
        <dbReference type="Proteomes" id="UP001293718"/>
    </source>
</evidence>
<dbReference type="PANTHER" id="PTHR30097:SF15">
    <property type="entry name" value="CATION EFFLUX SYSTEM PROTEIN CUSB"/>
    <property type="match status" value="1"/>
</dbReference>
<dbReference type="Gene3D" id="6.10.140.730">
    <property type="match status" value="1"/>
</dbReference>
<comment type="caution">
    <text evidence="9">The sequence shown here is derived from an EMBL/GenBank/DDBJ whole genome shotgun (WGS) entry which is preliminary data.</text>
</comment>
<evidence type="ECO:0000259" key="7">
    <source>
        <dbReference type="Pfam" id="PF25954"/>
    </source>
</evidence>
<evidence type="ECO:0000259" key="4">
    <source>
        <dbReference type="Pfam" id="PF19335"/>
    </source>
</evidence>
<dbReference type="InterPro" id="IPR021647">
    <property type="entry name" value="CusF_Ec"/>
</dbReference>
<dbReference type="Gene3D" id="2.40.420.20">
    <property type="match status" value="1"/>
</dbReference>
<feature type="domain" description="CusB-like three alpha-helical bundle" evidence="5">
    <location>
        <begin position="170"/>
        <end position="216"/>
    </location>
</feature>
<dbReference type="InterPro" id="IPR045800">
    <property type="entry name" value="HMBD"/>
</dbReference>
<evidence type="ECO:0000259" key="8">
    <source>
        <dbReference type="Pfam" id="PF25975"/>
    </source>
</evidence>
<dbReference type="NCBIfam" id="TIGR01730">
    <property type="entry name" value="RND_mfp"/>
    <property type="match status" value="1"/>
</dbReference>
<dbReference type="RefSeq" id="WP_322464405.1">
    <property type="nucleotide sequence ID" value="NZ_JAXOJX010000003.1"/>
</dbReference>
<dbReference type="Pfam" id="PF25975">
    <property type="entry name" value="CzcB_C"/>
    <property type="match status" value="1"/>
</dbReference>
<name>A0ABU5I972_9BURK</name>
<dbReference type="Pfam" id="PF19335">
    <property type="entry name" value="HMBD"/>
    <property type="match status" value="1"/>
</dbReference>
<evidence type="ECO:0000259" key="6">
    <source>
        <dbReference type="Pfam" id="PF25919"/>
    </source>
</evidence>
<feature type="compositionally biased region" description="Low complexity" evidence="3">
    <location>
        <begin position="525"/>
        <end position="540"/>
    </location>
</feature>
<dbReference type="Pfam" id="PF11604">
    <property type="entry name" value="CusF_Ec"/>
    <property type="match status" value="1"/>
</dbReference>
<dbReference type="InterPro" id="IPR058790">
    <property type="entry name" value="BSH_CusB"/>
</dbReference>
<dbReference type="SUPFAM" id="SSF111369">
    <property type="entry name" value="HlyD-like secretion proteins"/>
    <property type="match status" value="1"/>
</dbReference>
<feature type="domain" description="Heavy metal binding" evidence="4">
    <location>
        <begin position="54"/>
        <end position="81"/>
    </location>
</feature>